<dbReference type="InterPro" id="IPR050869">
    <property type="entry name" value="H3K4_H4K5_MeTrfase"/>
</dbReference>
<dbReference type="EMBL" id="LCWF01000054">
    <property type="protein sequence ID" value="KKY24933.1"/>
    <property type="molecule type" value="Genomic_DNA"/>
</dbReference>
<keyword evidence="3" id="KW-1185">Reference proteome</keyword>
<dbReference type="Pfam" id="PF00856">
    <property type="entry name" value="SET"/>
    <property type="match status" value="1"/>
</dbReference>
<evidence type="ECO:0000259" key="1">
    <source>
        <dbReference type="Pfam" id="PF00856"/>
    </source>
</evidence>
<dbReference type="AlphaFoldDB" id="A0A0G2GNE8"/>
<accession>A0A0G2GNE8</accession>
<dbReference type="Proteomes" id="UP000053317">
    <property type="component" value="Unassembled WGS sequence"/>
</dbReference>
<reference evidence="2 3" key="1">
    <citation type="submission" date="2015-05" db="EMBL/GenBank/DDBJ databases">
        <title>Distinctive expansion of gene families associated with plant cell wall degradation and secondary metabolism in the genomes of grapevine trunk pathogens.</title>
        <authorList>
            <person name="Lawrence D.P."/>
            <person name="Travadon R."/>
            <person name="Rolshausen P.E."/>
            <person name="Baumgartner K."/>
        </authorList>
    </citation>
    <scope>NUCLEOTIDE SEQUENCE [LARGE SCALE GENOMIC DNA]</scope>
    <source>
        <strain evidence="2">UCRPC4</strain>
    </source>
</reference>
<feature type="domain" description="SET" evidence="1">
    <location>
        <begin position="47"/>
        <end position="90"/>
    </location>
</feature>
<comment type="caution">
    <text evidence="2">The sequence shown here is derived from an EMBL/GenBank/DDBJ whole genome shotgun (WGS) entry which is preliminary data.</text>
</comment>
<gene>
    <name evidence="2" type="ORF">UCRPC4_g02234</name>
</gene>
<evidence type="ECO:0000313" key="3">
    <source>
        <dbReference type="Proteomes" id="UP000053317"/>
    </source>
</evidence>
<dbReference type="SUPFAM" id="SSF82199">
    <property type="entry name" value="SET domain"/>
    <property type="match status" value="1"/>
</dbReference>
<dbReference type="Gene3D" id="2.170.270.10">
    <property type="entry name" value="SET domain"/>
    <property type="match status" value="1"/>
</dbReference>
<dbReference type="CDD" id="cd20071">
    <property type="entry name" value="SET_SMYD"/>
    <property type="match status" value="1"/>
</dbReference>
<evidence type="ECO:0000313" key="2">
    <source>
        <dbReference type="EMBL" id="KKY24933.1"/>
    </source>
</evidence>
<dbReference type="PANTHER" id="PTHR12197">
    <property type="entry name" value="HISTONE-LYSINE N-METHYLTRANSFERASE SMYD"/>
    <property type="match status" value="1"/>
</dbReference>
<dbReference type="OrthoDB" id="5945798at2759"/>
<dbReference type="PANTHER" id="PTHR12197:SF251">
    <property type="entry name" value="EG:BACR7C10.4 PROTEIN"/>
    <property type="match status" value="1"/>
</dbReference>
<sequence length="339" mass="38894">MYLMARAAKEYSGTHVTVEYVLSLLARIMINSFTLVTPTFDPIGIILHPLPSMMNHSCDYNAYVRCHKNGAMDVVAIKPISQAEEVRISYIDSTFPTRIRQKELKDNYFFDCKCSKCQDTNNCDFSPDILTNDKISEVLAIESRINDILKSSNYTDTSSFLRKLENAFHVLHSHGNWPLHQQPFPQVRHSYIVSLIASKQFTTAFAQASIQRSRIDPKIYPQDIHPLRTVHDLVLLKLIDLVSEAAEGESPPQTRTDLRRYEFDYVALRIGLLDVLTNRNPSGDQGHSELKEMIDEAEKSVTLDVRQRVTETAIAAQWQKVERLNEDELEREKGFRYVV</sequence>
<organism evidence="2 3">
    <name type="scientific">Phaeomoniella chlamydospora</name>
    <name type="common">Phaeoacremonium chlamydosporum</name>
    <dbReference type="NCBI Taxonomy" id="158046"/>
    <lineage>
        <taxon>Eukaryota</taxon>
        <taxon>Fungi</taxon>
        <taxon>Dikarya</taxon>
        <taxon>Ascomycota</taxon>
        <taxon>Pezizomycotina</taxon>
        <taxon>Eurotiomycetes</taxon>
        <taxon>Chaetothyriomycetidae</taxon>
        <taxon>Phaeomoniellales</taxon>
        <taxon>Phaeomoniellaceae</taxon>
        <taxon>Phaeomoniella</taxon>
    </lineage>
</organism>
<proteinExistence type="predicted"/>
<dbReference type="InterPro" id="IPR001214">
    <property type="entry name" value="SET_dom"/>
</dbReference>
<dbReference type="InterPro" id="IPR046341">
    <property type="entry name" value="SET_dom_sf"/>
</dbReference>
<name>A0A0G2GNE8_PHACM</name>
<protein>
    <submittedName>
        <fullName evidence="2">Putative set and mynd domain</fullName>
    </submittedName>
</protein>
<dbReference type="GO" id="GO:0005634">
    <property type="term" value="C:nucleus"/>
    <property type="evidence" value="ECO:0007669"/>
    <property type="project" value="TreeGrafter"/>
</dbReference>
<reference evidence="2 3" key="2">
    <citation type="submission" date="2015-05" db="EMBL/GenBank/DDBJ databases">
        <authorList>
            <person name="Morales-Cruz A."/>
            <person name="Amrine K.C."/>
            <person name="Cantu D."/>
        </authorList>
    </citation>
    <scope>NUCLEOTIDE SEQUENCE [LARGE SCALE GENOMIC DNA]</scope>
    <source>
        <strain evidence="2">UCRPC4</strain>
    </source>
</reference>